<protein>
    <submittedName>
        <fullName evidence="1">Uncharacterized protein</fullName>
    </submittedName>
</protein>
<name>A0A3M7T0U7_BRAPC</name>
<gene>
    <name evidence="1" type="ORF">BpHYR1_004970</name>
</gene>
<organism evidence="1 2">
    <name type="scientific">Brachionus plicatilis</name>
    <name type="common">Marine rotifer</name>
    <name type="synonym">Brachionus muelleri</name>
    <dbReference type="NCBI Taxonomy" id="10195"/>
    <lineage>
        <taxon>Eukaryota</taxon>
        <taxon>Metazoa</taxon>
        <taxon>Spiralia</taxon>
        <taxon>Gnathifera</taxon>
        <taxon>Rotifera</taxon>
        <taxon>Eurotatoria</taxon>
        <taxon>Monogononta</taxon>
        <taxon>Pseudotrocha</taxon>
        <taxon>Ploima</taxon>
        <taxon>Brachionidae</taxon>
        <taxon>Brachionus</taxon>
    </lineage>
</organism>
<proteinExistence type="predicted"/>
<evidence type="ECO:0000313" key="2">
    <source>
        <dbReference type="Proteomes" id="UP000276133"/>
    </source>
</evidence>
<accession>A0A3M7T0U7</accession>
<reference evidence="1 2" key="1">
    <citation type="journal article" date="2018" name="Sci. Rep.">
        <title>Genomic signatures of local adaptation to the degree of environmental predictability in rotifers.</title>
        <authorList>
            <person name="Franch-Gras L."/>
            <person name="Hahn C."/>
            <person name="Garcia-Roger E.M."/>
            <person name="Carmona M.J."/>
            <person name="Serra M."/>
            <person name="Gomez A."/>
        </authorList>
    </citation>
    <scope>NUCLEOTIDE SEQUENCE [LARGE SCALE GENOMIC DNA]</scope>
    <source>
        <strain evidence="1">HYR1</strain>
    </source>
</reference>
<dbReference type="Proteomes" id="UP000276133">
    <property type="component" value="Unassembled WGS sequence"/>
</dbReference>
<sequence length="150" mass="17899">MNIYLALKLIFSILLYCYDKLFLLEKSKFTEFYVISCKITGNYIRFIDQKISKKSKNVKILKKIKRISRKILNQIRLTESRAFAQNFQDTILFLQIRYWQSPINTPFDSTTSLPMLNLTLFPSTEDIEKKFFSLQSMNFVTYLKCFIENL</sequence>
<dbReference type="EMBL" id="REGN01000481">
    <property type="protein sequence ID" value="RNA41575.1"/>
    <property type="molecule type" value="Genomic_DNA"/>
</dbReference>
<dbReference type="AlphaFoldDB" id="A0A3M7T0U7"/>
<comment type="caution">
    <text evidence="1">The sequence shown here is derived from an EMBL/GenBank/DDBJ whole genome shotgun (WGS) entry which is preliminary data.</text>
</comment>
<evidence type="ECO:0000313" key="1">
    <source>
        <dbReference type="EMBL" id="RNA41575.1"/>
    </source>
</evidence>
<keyword evidence="2" id="KW-1185">Reference proteome</keyword>